<dbReference type="EMBL" id="JARQZJ010000004">
    <property type="protein sequence ID" value="KAK9870764.1"/>
    <property type="molecule type" value="Genomic_DNA"/>
</dbReference>
<evidence type="ECO:0000256" key="10">
    <source>
        <dbReference type="PIRSR" id="PIRSR000948-1"/>
    </source>
</evidence>
<proteinExistence type="inferred from homology"/>
<feature type="disulfide bond" evidence="11">
    <location>
        <begin position="364"/>
        <end position="412"/>
    </location>
</feature>
<dbReference type="Pfam" id="PF19272">
    <property type="entry name" value="ASMase_C"/>
    <property type="match status" value="1"/>
</dbReference>
<evidence type="ECO:0000256" key="9">
    <source>
        <dbReference type="PIRNR" id="PIRNR000948"/>
    </source>
</evidence>
<comment type="subcellular location">
    <subcellularLocation>
        <location evidence="1">Secreted</location>
    </subcellularLocation>
</comment>
<feature type="disulfide bond" evidence="11">
    <location>
        <begin position="101"/>
        <end position="112"/>
    </location>
</feature>
<dbReference type="Gene3D" id="3.60.21.10">
    <property type="match status" value="1"/>
</dbReference>
<feature type="disulfide bond" evidence="11">
    <location>
        <begin position="74"/>
        <end position="139"/>
    </location>
</feature>
<dbReference type="PIRSF" id="PIRSF000948">
    <property type="entry name" value="Sphingomy_PDE"/>
    <property type="match status" value="1"/>
</dbReference>
<evidence type="ECO:0000256" key="6">
    <source>
        <dbReference type="ARBA" id="ARBA00022801"/>
    </source>
</evidence>
<comment type="cofactor">
    <cofactor evidence="10">
        <name>Zn(2+)</name>
        <dbReference type="ChEBI" id="CHEBI:29105"/>
    </cofactor>
    <text evidence="10">Binds 2 Zn(2+) ions per subunit.</text>
</comment>
<evidence type="ECO:0000256" key="8">
    <source>
        <dbReference type="ARBA" id="ARBA00023180"/>
    </source>
</evidence>
<dbReference type="GO" id="GO:0046513">
    <property type="term" value="P:ceramide biosynthetic process"/>
    <property type="evidence" value="ECO:0007669"/>
    <property type="project" value="TreeGrafter"/>
</dbReference>
<dbReference type="GO" id="GO:0016798">
    <property type="term" value="F:hydrolase activity, acting on glycosyl bonds"/>
    <property type="evidence" value="ECO:0007669"/>
    <property type="project" value="UniProtKB-KW"/>
</dbReference>
<keyword evidence="5 12" id="KW-0732">Signal</keyword>
<keyword evidence="6 9" id="KW-0378">Hydrolase</keyword>
<evidence type="ECO:0000259" key="13">
    <source>
        <dbReference type="Pfam" id="PF00149"/>
    </source>
</evidence>
<evidence type="ECO:0000313" key="16">
    <source>
        <dbReference type="Proteomes" id="UP001431783"/>
    </source>
</evidence>
<name>A0AAW1TUE1_9CUCU</name>
<feature type="disulfide bond" evidence="11">
    <location>
        <begin position="71"/>
        <end position="147"/>
    </location>
</feature>
<comment type="catalytic activity">
    <reaction evidence="9">
        <text>a sphingomyelin + H2O = phosphocholine + an N-acylsphing-4-enine + H(+)</text>
        <dbReference type="Rhea" id="RHEA:19253"/>
        <dbReference type="ChEBI" id="CHEBI:15377"/>
        <dbReference type="ChEBI" id="CHEBI:15378"/>
        <dbReference type="ChEBI" id="CHEBI:17636"/>
        <dbReference type="ChEBI" id="CHEBI:52639"/>
        <dbReference type="ChEBI" id="CHEBI:295975"/>
        <dbReference type="EC" id="3.1.4.12"/>
    </reaction>
</comment>
<evidence type="ECO:0000256" key="7">
    <source>
        <dbReference type="ARBA" id="ARBA00022833"/>
    </source>
</evidence>
<dbReference type="GO" id="GO:0006685">
    <property type="term" value="P:sphingomyelin catabolic process"/>
    <property type="evidence" value="ECO:0007669"/>
    <property type="project" value="UniProtKB-UniRule"/>
</dbReference>
<gene>
    <name evidence="15" type="ORF">WA026_009725</name>
</gene>
<evidence type="ECO:0000256" key="11">
    <source>
        <dbReference type="PIRSR" id="PIRSR000948-2"/>
    </source>
</evidence>
<dbReference type="Pfam" id="PF00149">
    <property type="entry name" value="Metallophos"/>
    <property type="match status" value="1"/>
</dbReference>
<dbReference type="CDD" id="cd00842">
    <property type="entry name" value="MPP_ASMase"/>
    <property type="match status" value="1"/>
</dbReference>
<feature type="signal peptide" evidence="12">
    <location>
        <begin position="1"/>
        <end position="15"/>
    </location>
</feature>
<keyword evidence="16" id="KW-1185">Reference proteome</keyword>
<dbReference type="SUPFAM" id="SSF56300">
    <property type="entry name" value="Metallo-dependent phosphatases"/>
    <property type="match status" value="1"/>
</dbReference>
<dbReference type="InterPro" id="IPR011160">
    <property type="entry name" value="Sphingomy_PDE"/>
</dbReference>
<feature type="disulfide bond" evidence="11">
    <location>
        <begin position="562"/>
        <end position="566"/>
    </location>
</feature>
<feature type="binding site" evidence="10">
    <location>
        <position position="438"/>
    </location>
    <ligand>
        <name>Zn(2+)</name>
        <dbReference type="ChEBI" id="CHEBI:29105"/>
        <label>2</label>
    </ligand>
</feature>
<dbReference type="GO" id="GO:0005764">
    <property type="term" value="C:lysosome"/>
    <property type="evidence" value="ECO:0007669"/>
    <property type="project" value="TreeGrafter"/>
</dbReference>
<keyword evidence="4 10" id="KW-0479">Metal-binding</keyword>
<feature type="binding site" evidence="10">
    <location>
        <position position="186"/>
    </location>
    <ligand>
        <name>Zn(2+)</name>
        <dbReference type="ChEBI" id="CHEBI:29105"/>
        <label>1</label>
    </ligand>
</feature>
<feature type="binding site" evidence="10">
    <location>
        <position position="404"/>
    </location>
    <ligand>
        <name>Zn(2+)</name>
        <dbReference type="ChEBI" id="CHEBI:29105"/>
        <label>2</label>
    </ligand>
</feature>
<dbReference type="InterPro" id="IPR041805">
    <property type="entry name" value="ASMase/PPN1_MPP"/>
</dbReference>
<keyword evidence="3" id="KW-0964">Secreted</keyword>
<feature type="domain" description="Calcineurin-like phosphoesterase" evidence="13">
    <location>
        <begin position="179"/>
        <end position="441"/>
    </location>
</feature>
<feature type="binding site" evidence="10">
    <location>
        <position position="257"/>
    </location>
    <ligand>
        <name>Zn(2+)</name>
        <dbReference type="ChEBI" id="CHEBI:29105"/>
        <label>1</label>
    </ligand>
</feature>
<evidence type="ECO:0000256" key="5">
    <source>
        <dbReference type="ARBA" id="ARBA00022729"/>
    </source>
</evidence>
<dbReference type="GO" id="GO:0016020">
    <property type="term" value="C:membrane"/>
    <property type="evidence" value="ECO:0007669"/>
    <property type="project" value="GOC"/>
</dbReference>
<accession>A0AAW1TUE1</accession>
<dbReference type="AlphaFoldDB" id="A0AAW1TUE1"/>
<evidence type="ECO:0000313" key="15">
    <source>
        <dbReference type="EMBL" id="KAK9870764.1"/>
    </source>
</evidence>
<evidence type="ECO:0000256" key="2">
    <source>
        <dbReference type="ARBA" id="ARBA00008234"/>
    </source>
</evidence>
<feature type="domain" description="Sphingomyelin phosphodiesterase C-terminal" evidence="14">
    <location>
        <begin position="465"/>
        <end position="581"/>
    </location>
</feature>
<sequence length="599" mass="68289">MKILLLLSILSYSVAEIHKSDDVDLLKNGLTELLTTGVAPQYFKDVAKRHQLDLSFSKPPSLMGLSAIDTCDLCGKFVNVVMTMRHIIPEFILKNTIVGACEELKIEANRVCSGVIDPQLDVIFYILKNGKDVKAEKFCTLLLGSSCHNEFDYFNWTIDIPPKPSKLPEKIASRSSKNIRILQVSDLHYDPRYTAGSSAACGEPLCCQDDQGAASDPNDACGIWGDYRNADTSRKVLDEALRHMSTQEVDYVYFTGDIISHRVWSTSEAKNLETEREVLDLLRNTFNVPVLFVLGNHEPHPVNMYAPEEIKTNGLSTKWLFDILAEELKGLISENALKTSEKGGFYTLTLRPGFRVVVLNNNVCGKDNLWLAYDSFDPYGQLTWLVQVLEEAERNGEYVHILHHIPSGHHSCLGTWSREFVKIINRFSETINGQFNGHTHWDEFFLYFDESDPSKATNVAFNGASLTTYSSNNPSYKIYDIDPQNYKVVNFEEWTFNLTAANLQPEKPTVDWYKLYSFRETYGVSSMEPKEINELLTRMIKDKSLLQIYHKYKFRMGSDGYCNDDCHKSNLCRIVTSNVADSYHCDEIMRKYDEQNKLT</sequence>
<feature type="chain" id="PRO_5043598304" description="Sphingomyelin phosphodiesterase" evidence="12">
    <location>
        <begin position="16"/>
        <end position="599"/>
    </location>
</feature>
<evidence type="ECO:0000256" key="12">
    <source>
        <dbReference type="SAM" id="SignalP"/>
    </source>
</evidence>
<keyword evidence="8" id="KW-0325">Glycoprotein</keyword>
<dbReference type="GO" id="GO:0061750">
    <property type="term" value="F:acid sphingomyelin phosphodiesterase activity"/>
    <property type="evidence" value="ECO:0007669"/>
    <property type="project" value="TreeGrafter"/>
</dbReference>
<dbReference type="InterPro" id="IPR045473">
    <property type="entry name" value="ASM_C"/>
</dbReference>
<keyword evidence="9" id="KW-0326">Glycosidase</keyword>
<organism evidence="15 16">
    <name type="scientific">Henosepilachna vigintioctopunctata</name>
    <dbReference type="NCBI Taxonomy" id="420089"/>
    <lineage>
        <taxon>Eukaryota</taxon>
        <taxon>Metazoa</taxon>
        <taxon>Ecdysozoa</taxon>
        <taxon>Arthropoda</taxon>
        <taxon>Hexapoda</taxon>
        <taxon>Insecta</taxon>
        <taxon>Pterygota</taxon>
        <taxon>Neoptera</taxon>
        <taxon>Endopterygota</taxon>
        <taxon>Coleoptera</taxon>
        <taxon>Polyphaga</taxon>
        <taxon>Cucujiformia</taxon>
        <taxon>Coccinelloidea</taxon>
        <taxon>Coccinellidae</taxon>
        <taxon>Epilachninae</taxon>
        <taxon>Epilachnini</taxon>
        <taxon>Henosepilachna</taxon>
    </lineage>
</organism>
<dbReference type="GO" id="GO:0046872">
    <property type="term" value="F:metal ion binding"/>
    <property type="evidence" value="ECO:0007669"/>
    <property type="project" value="UniProtKB-KW"/>
</dbReference>
<reference evidence="15 16" key="1">
    <citation type="submission" date="2023-03" db="EMBL/GenBank/DDBJ databases">
        <title>Genome insight into feeding habits of ladybird beetles.</title>
        <authorList>
            <person name="Li H.-S."/>
            <person name="Huang Y.-H."/>
            <person name="Pang H."/>
        </authorList>
    </citation>
    <scope>NUCLEOTIDE SEQUENCE [LARGE SCALE GENOMIC DNA]</scope>
    <source>
        <strain evidence="15">SYSU_2023b</strain>
        <tissue evidence="15">Whole body</tissue>
    </source>
</reference>
<comment type="function">
    <text evidence="9">Converts sphingomyelin to ceramide.</text>
</comment>
<feature type="binding site" evidence="10">
    <location>
        <position position="296"/>
    </location>
    <ligand>
        <name>Zn(2+)</name>
        <dbReference type="ChEBI" id="CHEBI:29105"/>
        <label>2</label>
    </ligand>
</feature>
<feature type="binding site" evidence="10">
    <location>
        <position position="257"/>
    </location>
    <ligand>
        <name>Zn(2+)</name>
        <dbReference type="ChEBI" id="CHEBI:29105"/>
        <label>2</label>
    </ligand>
</feature>
<feature type="binding site" evidence="10">
    <location>
        <position position="440"/>
    </location>
    <ligand>
        <name>Zn(2+)</name>
        <dbReference type="ChEBI" id="CHEBI:29105"/>
        <label>1</label>
    </ligand>
</feature>
<dbReference type="Proteomes" id="UP001431783">
    <property type="component" value="Unassembled WGS sequence"/>
</dbReference>
<protein>
    <recommendedName>
        <fullName evidence="9">Sphingomyelin phosphodiesterase</fullName>
        <ecNumber evidence="9">3.1.4.12</ecNumber>
    </recommendedName>
</protein>
<dbReference type="InterPro" id="IPR004843">
    <property type="entry name" value="Calcineurin-like_PHP"/>
</dbReference>
<dbReference type="PANTHER" id="PTHR10340">
    <property type="entry name" value="SPHINGOMYELIN PHOSPHODIESTERASE"/>
    <property type="match status" value="1"/>
</dbReference>
<keyword evidence="11" id="KW-1015">Disulfide bond</keyword>
<feature type="disulfide bond" evidence="11">
    <location>
        <begin position="201"/>
        <end position="206"/>
    </location>
</feature>
<keyword evidence="7 10" id="KW-0862">Zinc</keyword>
<dbReference type="GO" id="GO:0005615">
    <property type="term" value="C:extracellular space"/>
    <property type="evidence" value="ECO:0007669"/>
    <property type="project" value="TreeGrafter"/>
</dbReference>
<dbReference type="InterPro" id="IPR029052">
    <property type="entry name" value="Metallo-depent_PP-like"/>
</dbReference>
<evidence type="ECO:0000256" key="4">
    <source>
        <dbReference type="ARBA" id="ARBA00022723"/>
    </source>
</evidence>
<dbReference type="EC" id="3.1.4.12" evidence="9"/>
<dbReference type="PANTHER" id="PTHR10340:SF29">
    <property type="entry name" value="SPHINGOMYELIN PHOSPHODIESTERASE"/>
    <property type="match status" value="1"/>
</dbReference>
<evidence type="ECO:0000256" key="3">
    <source>
        <dbReference type="ARBA" id="ARBA00022525"/>
    </source>
</evidence>
<feature type="binding site" evidence="10">
    <location>
        <position position="188"/>
    </location>
    <ligand>
        <name>Zn(2+)</name>
        <dbReference type="ChEBI" id="CHEBI:29105"/>
        <label>1</label>
    </ligand>
</feature>
<evidence type="ECO:0000259" key="14">
    <source>
        <dbReference type="Pfam" id="PF19272"/>
    </source>
</evidence>
<comment type="caution">
    <text evidence="15">The sequence shown here is derived from an EMBL/GenBank/DDBJ whole genome shotgun (WGS) entry which is preliminary data.</text>
</comment>
<evidence type="ECO:0000256" key="1">
    <source>
        <dbReference type="ARBA" id="ARBA00004613"/>
    </source>
</evidence>
<comment type="similarity">
    <text evidence="2 9">Belongs to the acid sphingomyelinase family.</text>
</comment>